<name>A0A1W4WAB5_AGRPL</name>
<organism evidence="3 4">
    <name type="scientific">Agrilus planipennis</name>
    <name type="common">Emerald ash borer</name>
    <name type="synonym">Agrilus marcopoli</name>
    <dbReference type="NCBI Taxonomy" id="224129"/>
    <lineage>
        <taxon>Eukaryota</taxon>
        <taxon>Metazoa</taxon>
        <taxon>Ecdysozoa</taxon>
        <taxon>Arthropoda</taxon>
        <taxon>Hexapoda</taxon>
        <taxon>Insecta</taxon>
        <taxon>Pterygota</taxon>
        <taxon>Neoptera</taxon>
        <taxon>Endopterygota</taxon>
        <taxon>Coleoptera</taxon>
        <taxon>Polyphaga</taxon>
        <taxon>Elateriformia</taxon>
        <taxon>Buprestoidea</taxon>
        <taxon>Buprestidae</taxon>
        <taxon>Agrilinae</taxon>
        <taxon>Agrilus</taxon>
    </lineage>
</organism>
<evidence type="ECO:0000256" key="2">
    <source>
        <dbReference type="SAM" id="MobiDB-lite"/>
    </source>
</evidence>
<dbReference type="GO" id="GO:0019894">
    <property type="term" value="F:kinesin binding"/>
    <property type="evidence" value="ECO:0007669"/>
    <property type="project" value="TreeGrafter"/>
</dbReference>
<feature type="compositionally biased region" description="Low complexity" evidence="2">
    <location>
        <begin position="730"/>
        <end position="743"/>
    </location>
</feature>
<dbReference type="GO" id="GO:0036064">
    <property type="term" value="C:ciliary basal body"/>
    <property type="evidence" value="ECO:0007669"/>
    <property type="project" value="TreeGrafter"/>
</dbReference>
<feature type="compositionally biased region" description="Low complexity" evidence="2">
    <location>
        <begin position="758"/>
        <end position="769"/>
    </location>
</feature>
<dbReference type="SUPFAM" id="SSF48452">
    <property type="entry name" value="TPR-like"/>
    <property type="match status" value="2"/>
</dbReference>
<dbReference type="InterPro" id="IPR011990">
    <property type="entry name" value="TPR-like_helical_dom_sf"/>
</dbReference>
<dbReference type="Pfam" id="PF12895">
    <property type="entry name" value="ANAPC3"/>
    <property type="match status" value="1"/>
</dbReference>
<protein>
    <submittedName>
        <fullName evidence="4">Intraflagellar transport protein 88 homolog isoform X1</fullName>
    </submittedName>
</protein>
<dbReference type="GO" id="GO:1905515">
    <property type="term" value="P:non-motile cilium assembly"/>
    <property type="evidence" value="ECO:0007669"/>
    <property type="project" value="TreeGrafter"/>
</dbReference>
<feature type="repeat" description="TPR" evidence="1">
    <location>
        <begin position="236"/>
        <end position="269"/>
    </location>
</feature>
<reference evidence="4" key="1">
    <citation type="submission" date="2025-08" db="UniProtKB">
        <authorList>
            <consortium name="RefSeq"/>
        </authorList>
    </citation>
    <scope>IDENTIFICATION</scope>
    <source>
        <tissue evidence="4">Entire body</tissue>
    </source>
</reference>
<dbReference type="AlphaFoldDB" id="A0A1W4WAB5"/>
<gene>
    <name evidence="4" type="primary">LOC108734064</name>
</gene>
<dbReference type="KEGG" id="apln:108734064"/>
<dbReference type="GO" id="GO:0042073">
    <property type="term" value="P:intraciliary transport"/>
    <property type="evidence" value="ECO:0007669"/>
    <property type="project" value="TreeGrafter"/>
</dbReference>
<dbReference type="Gene3D" id="1.25.40.10">
    <property type="entry name" value="Tetratricopeptide repeat domain"/>
    <property type="match status" value="4"/>
</dbReference>
<dbReference type="PANTHER" id="PTHR44117">
    <property type="entry name" value="INTRAFLAGELLAR TRANSPORT PROTEIN 88 HOMOLOG"/>
    <property type="match status" value="1"/>
</dbReference>
<feature type="compositionally biased region" description="Acidic residues" evidence="2">
    <location>
        <begin position="819"/>
        <end position="833"/>
    </location>
</feature>
<dbReference type="RefSeq" id="XP_018320959.1">
    <property type="nucleotide sequence ID" value="XM_018465457.1"/>
</dbReference>
<proteinExistence type="predicted"/>
<dbReference type="InParanoid" id="A0A1W4WAB5"/>
<dbReference type="Proteomes" id="UP000192223">
    <property type="component" value="Unplaced"/>
</dbReference>
<dbReference type="Pfam" id="PF13432">
    <property type="entry name" value="TPR_16"/>
    <property type="match status" value="1"/>
</dbReference>
<dbReference type="FunCoup" id="A0A1W4WAB5">
    <property type="interactions" value="135"/>
</dbReference>
<keyword evidence="3" id="KW-1185">Reference proteome</keyword>
<dbReference type="GeneID" id="108734064"/>
<evidence type="ECO:0000313" key="3">
    <source>
        <dbReference type="Proteomes" id="UP000192223"/>
    </source>
</evidence>
<dbReference type="PROSITE" id="PS50005">
    <property type="entry name" value="TPR"/>
    <property type="match status" value="4"/>
</dbReference>
<dbReference type="GO" id="GO:0097730">
    <property type="term" value="C:non-motile cilium"/>
    <property type="evidence" value="ECO:0007669"/>
    <property type="project" value="TreeGrafter"/>
</dbReference>
<dbReference type="InterPro" id="IPR019734">
    <property type="entry name" value="TPR_rpt"/>
</dbReference>
<sequence length="833" mass="93759">MADMEDEDVNEMRKLFSQSSHPIYNLDNVKEDDPFRKVLLSADKTRSRFSLVTPRPSSRMKLGTASGFQRQPTAIATPLSNYRQASAFRPTTNDTINRPMTAVRGAGYTSQNKQIFDPLNQATISPNAFELQKDDSPEEKIKTQESKIMELVEESCLASSGGNHRKALEKAKEASNKERSLIRMQEQSGLGDSHNLDLTYSVLFTLANQYAANEMYTEALNTYQLITKNRMFSNAHRLKVNMGNIYFKQKQYNKAMKMYRMALDQVPSNQKGLRIKIMHNIAMVYVKMRQWEEAMSSLEYIMNEEASHRAGLHLVLCCLAIEDREKMKVAFSSLLSVPLELEDDDKYAPNQANPEDVLISTAIRNDDLHLYEIQKRNDAEYCILTSAKLIAPLIGSTFSEGYDWCVTTIKNSEYAKLAGDLEINKAVMYLKQKQVSEAIETLKTLDNDSTSSGAATNLSFIYYMQGDLKNAEKYGEIVKKLDGFNAGGFINLGACAMAKNQLDQAKNYFISALECDPSSFEALYNLGLVLKQQGAYDEALKCFQKFTGSLALNPSIAYQTAWLFERMGDNEAAAEAYQQLLGLVPSDATILQKIGDLYDSEGDKQQAHHYHVDSYRYYPSNLEVINWLGTYYIEMQVIEKALTYFEKAVLMQPNEPKWYMMVAGCHRRNGNLHAALNLYQEVHQKFPENIECLKFLARICKDLGMPESQNYILELKKLEKSKEVRERIGSSRPVSRRSGSGLSSRGGSGFNSILENATGNDSSSSGSRNTRTRRSKLIDLHNSGGSSDSGVGRGGSSGDNFHAPERPTTSYSKKHLDYDEFGDEELGDDLLPQ</sequence>
<dbReference type="FunFam" id="1.25.40.10:FF:000468">
    <property type="entry name" value="Intraflagellar transport 88 homolog"/>
    <property type="match status" value="1"/>
</dbReference>
<keyword evidence="1" id="KW-0802">TPR repeat</keyword>
<dbReference type="Pfam" id="PF00515">
    <property type="entry name" value="TPR_1"/>
    <property type="match status" value="2"/>
</dbReference>
<feature type="repeat" description="TPR" evidence="1">
    <location>
        <begin position="622"/>
        <end position="655"/>
    </location>
</feature>
<feature type="region of interest" description="Disordered" evidence="2">
    <location>
        <begin position="724"/>
        <end position="833"/>
    </location>
</feature>
<evidence type="ECO:0000313" key="4">
    <source>
        <dbReference type="RefSeq" id="XP_018320959.1"/>
    </source>
</evidence>
<feature type="repeat" description="TPR" evidence="1">
    <location>
        <begin position="554"/>
        <end position="587"/>
    </location>
</feature>
<evidence type="ECO:0000256" key="1">
    <source>
        <dbReference type="PROSITE-ProRule" id="PRU00339"/>
    </source>
</evidence>
<feature type="repeat" description="TPR" evidence="1">
    <location>
        <begin position="486"/>
        <end position="519"/>
    </location>
</feature>
<dbReference type="GO" id="GO:0005814">
    <property type="term" value="C:centriole"/>
    <property type="evidence" value="ECO:0007669"/>
    <property type="project" value="TreeGrafter"/>
</dbReference>
<dbReference type="STRING" id="224129.A0A1W4WAB5"/>
<dbReference type="SMART" id="SM00028">
    <property type="entry name" value="TPR"/>
    <property type="match status" value="10"/>
</dbReference>
<dbReference type="CTD" id="35414"/>
<dbReference type="PANTHER" id="PTHR44117:SF1">
    <property type="entry name" value="INTRAFLAGELLAR TRANSPORT PROTEIN 88 HOMOLOG"/>
    <property type="match status" value="1"/>
</dbReference>
<accession>A0A1W4WAB5</accession>
<dbReference type="GO" id="GO:0097546">
    <property type="term" value="C:ciliary base"/>
    <property type="evidence" value="ECO:0007669"/>
    <property type="project" value="TreeGrafter"/>
</dbReference>
<dbReference type="OrthoDB" id="1926212at2759"/>